<name>A0A1X7USP5_AMPQE</name>
<evidence type="ECO:0000313" key="1">
    <source>
        <dbReference type="EnsemblMetazoa" id="Aqu2.1.30798_001"/>
    </source>
</evidence>
<proteinExistence type="predicted"/>
<accession>A0A1X7USP5</accession>
<reference evidence="1" key="1">
    <citation type="submission" date="2017-05" db="UniProtKB">
        <authorList>
            <consortium name="EnsemblMetazoa"/>
        </authorList>
    </citation>
    <scope>IDENTIFICATION</scope>
</reference>
<dbReference type="InParanoid" id="A0A1X7USP5"/>
<protein>
    <submittedName>
        <fullName evidence="1">Uncharacterized protein</fullName>
    </submittedName>
</protein>
<dbReference type="EnsemblMetazoa" id="Aqu2.1.30798_001">
    <property type="protein sequence ID" value="Aqu2.1.30798_001"/>
    <property type="gene ID" value="Aqu2.1.30798"/>
</dbReference>
<organism evidence="1">
    <name type="scientific">Amphimedon queenslandica</name>
    <name type="common">Sponge</name>
    <dbReference type="NCBI Taxonomy" id="400682"/>
    <lineage>
        <taxon>Eukaryota</taxon>
        <taxon>Metazoa</taxon>
        <taxon>Porifera</taxon>
        <taxon>Demospongiae</taxon>
        <taxon>Heteroscleromorpha</taxon>
        <taxon>Haplosclerida</taxon>
        <taxon>Niphatidae</taxon>
        <taxon>Amphimedon</taxon>
    </lineage>
</organism>
<dbReference type="AlphaFoldDB" id="A0A1X7USP5"/>
<sequence>MVAGGEKSRRSTCQRKAYAMKRLHSWKADKERSQKKSKTILAEFDIEGVRFTFFSSRRFHSHFLIHAHQATTAGVRRELGVGQYVVSLRLTIKSLNLLQICQMRHWTWMKMMVDFNASVSFQRCDSRFDKYVDLSEDDIAEDFDKLIGIVSDINDQGHIKKELESRFKVFQRPKKDANCSNPPTE</sequence>